<dbReference type="InterPro" id="IPR045853">
    <property type="entry name" value="Pep_chain_release_fac_I_sf"/>
</dbReference>
<dbReference type="GO" id="GO:0005739">
    <property type="term" value="C:mitochondrion"/>
    <property type="evidence" value="ECO:0007669"/>
    <property type="project" value="TreeGrafter"/>
</dbReference>
<dbReference type="InterPro" id="IPR050057">
    <property type="entry name" value="Prokaryotic/Mito_RF"/>
</dbReference>
<feature type="coiled-coil region" evidence="3">
    <location>
        <begin position="113"/>
        <end position="140"/>
    </location>
</feature>
<dbReference type="GeneID" id="110084691"/>
<dbReference type="Pfam" id="PF03462">
    <property type="entry name" value="PCRF"/>
    <property type="match status" value="1"/>
</dbReference>
<dbReference type="Gene3D" id="3.30.70.1660">
    <property type="match status" value="1"/>
</dbReference>
<name>A0A6J0UGX0_9SAUR</name>
<keyword evidence="5" id="KW-1185">Reference proteome</keyword>
<dbReference type="PANTHER" id="PTHR43804">
    <property type="entry name" value="LD18447P"/>
    <property type="match status" value="1"/>
</dbReference>
<proteinExistence type="inferred from homology"/>
<evidence type="ECO:0000313" key="6">
    <source>
        <dbReference type="RefSeq" id="XP_020659932.2"/>
    </source>
</evidence>
<dbReference type="Gene3D" id="3.30.160.20">
    <property type="match status" value="1"/>
</dbReference>
<evidence type="ECO:0000313" key="7">
    <source>
        <dbReference type="RefSeq" id="XP_020659933.2"/>
    </source>
</evidence>
<evidence type="ECO:0000259" key="4">
    <source>
        <dbReference type="PROSITE" id="PS00745"/>
    </source>
</evidence>
<organism evidence="5 6">
    <name type="scientific">Pogona vitticeps</name>
    <name type="common">central bearded dragon</name>
    <dbReference type="NCBI Taxonomy" id="103695"/>
    <lineage>
        <taxon>Eukaryota</taxon>
        <taxon>Metazoa</taxon>
        <taxon>Chordata</taxon>
        <taxon>Craniata</taxon>
        <taxon>Vertebrata</taxon>
        <taxon>Euteleostomi</taxon>
        <taxon>Lepidosauria</taxon>
        <taxon>Squamata</taxon>
        <taxon>Bifurcata</taxon>
        <taxon>Unidentata</taxon>
        <taxon>Episquamata</taxon>
        <taxon>Toxicofera</taxon>
        <taxon>Iguania</taxon>
        <taxon>Acrodonta</taxon>
        <taxon>Agamidae</taxon>
        <taxon>Amphibolurinae</taxon>
        <taxon>Pogona</taxon>
    </lineage>
</organism>
<dbReference type="AlphaFoldDB" id="A0A6J0UGX0"/>
<dbReference type="RefSeq" id="XP_020659932.2">
    <property type="nucleotide sequence ID" value="XM_020804273.2"/>
</dbReference>
<gene>
    <name evidence="6 7" type="primary">MTRF1</name>
</gene>
<keyword evidence="3" id="KW-0175">Coiled coil</keyword>
<dbReference type="GO" id="GO:0070126">
    <property type="term" value="P:mitochondrial translational termination"/>
    <property type="evidence" value="ECO:0007669"/>
    <property type="project" value="TreeGrafter"/>
</dbReference>
<dbReference type="Gene3D" id="6.10.140.1950">
    <property type="match status" value="1"/>
</dbReference>
<reference evidence="6 7" key="1">
    <citation type="submission" date="2025-05" db="UniProtKB">
        <authorList>
            <consortium name="RefSeq"/>
        </authorList>
    </citation>
    <scope>IDENTIFICATION</scope>
</reference>
<dbReference type="SMART" id="SM00937">
    <property type="entry name" value="PCRF"/>
    <property type="match status" value="1"/>
</dbReference>
<protein>
    <submittedName>
        <fullName evidence="6 7">Peptide chain release factor 1, mitochondrial isoform X1</fullName>
    </submittedName>
</protein>
<evidence type="ECO:0000256" key="1">
    <source>
        <dbReference type="ARBA" id="ARBA00010835"/>
    </source>
</evidence>
<dbReference type="RefSeq" id="XP_020659933.2">
    <property type="nucleotide sequence ID" value="XM_020804274.2"/>
</dbReference>
<dbReference type="Pfam" id="PF00472">
    <property type="entry name" value="RF-1"/>
    <property type="match status" value="1"/>
</dbReference>
<keyword evidence="2" id="KW-0648">Protein biosynthesis</keyword>
<accession>A0A6J0UGX0</accession>
<feature type="domain" description="Prokaryotic-type class I peptide chain release factors" evidence="4">
    <location>
        <begin position="303"/>
        <end position="319"/>
    </location>
</feature>
<dbReference type="KEGG" id="pvt:110084691"/>
<dbReference type="SUPFAM" id="SSF75620">
    <property type="entry name" value="Release factor"/>
    <property type="match status" value="1"/>
</dbReference>
<dbReference type="CTD" id="9617"/>
<evidence type="ECO:0000256" key="3">
    <source>
        <dbReference type="SAM" id="Coils"/>
    </source>
</evidence>
<evidence type="ECO:0000313" key="5">
    <source>
        <dbReference type="Proteomes" id="UP001652642"/>
    </source>
</evidence>
<dbReference type="InterPro" id="IPR000352">
    <property type="entry name" value="Pep_chain_release_fac_I"/>
</dbReference>
<dbReference type="PANTHER" id="PTHR43804:SF1">
    <property type="entry name" value="PEPTIDE CHAIN RELEASE FACTOR 1, MITOCHONDRIAL"/>
    <property type="match status" value="1"/>
</dbReference>
<dbReference type="OrthoDB" id="2019491at2759"/>
<dbReference type="Proteomes" id="UP001652642">
    <property type="component" value="Chromosome 3"/>
</dbReference>
<dbReference type="InterPro" id="IPR005139">
    <property type="entry name" value="PCRF"/>
</dbReference>
<comment type="similarity">
    <text evidence="1">Belongs to the prokaryotic/mitochondrial release factor family.</text>
</comment>
<sequence>MKPLPRIPVFRTFVQYFWCQQQCCLSFLAKRSTHLVEWNISQHSCLWNRVAPIAVLRRYNQTSGTLWNHETLQKYLQTLTQEYQTIGLLLNDYSMNEYKRKDLSKRYAELSQLALIYKEIQETEKEMQDLLDLCENLTSSEDKPLLEVAVEEKRVFDQKISTLYRKLFQVLIPREKWDESNVVLELISGRTTGGDICQQFTQEILDMYQNYADYKNWAFEIVKYVPSDQGGLHHATALISGDHVYMHLKYEGGIHRVQRIPETGLSARMQRIHTGTMSVIVLPQLEEVKIKVDPGDLRVDTFRAKGAGGQHVNKTDSAVRIVHIPTGLSVECQQERSMHMNKAIALQSLKKKLHQQAIERELSQRNTSRKLQLGERAQSERIRTYNFSQDRVTDHRISYDVHNIKEFLSGRELLDELISKLLEAAEMEALLEHLENNFKPVQSDM</sequence>
<dbReference type="PROSITE" id="PS00745">
    <property type="entry name" value="RF_PROK_I"/>
    <property type="match status" value="1"/>
</dbReference>
<evidence type="ECO:0000256" key="2">
    <source>
        <dbReference type="ARBA" id="ARBA00022917"/>
    </source>
</evidence>
<dbReference type="GO" id="GO:0003747">
    <property type="term" value="F:translation release factor activity"/>
    <property type="evidence" value="ECO:0007669"/>
    <property type="project" value="InterPro"/>
</dbReference>